<evidence type="ECO:0000256" key="6">
    <source>
        <dbReference type="ARBA" id="ARBA00022840"/>
    </source>
</evidence>
<dbReference type="InterPro" id="IPR011009">
    <property type="entry name" value="Kinase-like_dom_sf"/>
</dbReference>
<dbReference type="EC" id="2.7.11.1" evidence="1"/>
<evidence type="ECO:0000256" key="4">
    <source>
        <dbReference type="ARBA" id="ARBA00022741"/>
    </source>
</evidence>
<evidence type="ECO:0000256" key="7">
    <source>
        <dbReference type="PROSITE-ProRule" id="PRU10141"/>
    </source>
</evidence>
<evidence type="ECO:0000313" key="10">
    <source>
        <dbReference type="EMBL" id="MDT0341631.1"/>
    </source>
</evidence>
<keyword evidence="3" id="KW-0808">Transferase</keyword>
<dbReference type="Gene3D" id="3.30.200.20">
    <property type="entry name" value="Phosphorylase Kinase, domain 1"/>
    <property type="match status" value="1"/>
</dbReference>
<dbReference type="PROSITE" id="PS00108">
    <property type="entry name" value="PROTEIN_KINASE_ST"/>
    <property type="match status" value="1"/>
</dbReference>
<dbReference type="InterPro" id="IPR015943">
    <property type="entry name" value="WD40/YVTN_repeat-like_dom_sf"/>
</dbReference>
<feature type="region of interest" description="Disordered" evidence="8">
    <location>
        <begin position="287"/>
        <end position="320"/>
    </location>
</feature>
<gene>
    <name evidence="10" type="ORF">RM590_03095</name>
</gene>
<evidence type="ECO:0000256" key="3">
    <source>
        <dbReference type="ARBA" id="ARBA00022679"/>
    </source>
</evidence>
<evidence type="ECO:0000256" key="5">
    <source>
        <dbReference type="ARBA" id="ARBA00022777"/>
    </source>
</evidence>
<keyword evidence="2" id="KW-0723">Serine/threonine-protein kinase</keyword>
<evidence type="ECO:0000256" key="1">
    <source>
        <dbReference type="ARBA" id="ARBA00012513"/>
    </source>
</evidence>
<dbReference type="InterPro" id="IPR011047">
    <property type="entry name" value="Quinoprotein_ADH-like_sf"/>
</dbReference>
<dbReference type="CDD" id="cd14014">
    <property type="entry name" value="STKc_PknB_like"/>
    <property type="match status" value="1"/>
</dbReference>
<dbReference type="Gene3D" id="1.10.510.10">
    <property type="entry name" value="Transferase(Phosphotransferase) domain 1"/>
    <property type="match status" value="1"/>
</dbReference>
<dbReference type="EMBL" id="JAVREL010000001">
    <property type="protein sequence ID" value="MDT0341631.1"/>
    <property type="molecule type" value="Genomic_DNA"/>
</dbReference>
<organism evidence="10 11">
    <name type="scientific">Streptomyces litchfieldiae</name>
    <dbReference type="NCBI Taxonomy" id="3075543"/>
    <lineage>
        <taxon>Bacteria</taxon>
        <taxon>Bacillati</taxon>
        <taxon>Actinomycetota</taxon>
        <taxon>Actinomycetes</taxon>
        <taxon>Kitasatosporales</taxon>
        <taxon>Streptomycetaceae</taxon>
        <taxon>Streptomyces</taxon>
    </lineage>
</organism>
<dbReference type="SUPFAM" id="SSF50998">
    <property type="entry name" value="Quinoprotein alcohol dehydrogenase-like"/>
    <property type="match status" value="2"/>
</dbReference>
<dbReference type="InterPro" id="IPR017441">
    <property type="entry name" value="Protein_kinase_ATP_BS"/>
</dbReference>
<dbReference type="Pfam" id="PF13360">
    <property type="entry name" value="PQQ_2"/>
    <property type="match status" value="2"/>
</dbReference>
<feature type="compositionally biased region" description="Pro residues" evidence="8">
    <location>
        <begin position="296"/>
        <end position="312"/>
    </location>
</feature>
<keyword evidence="6 7" id="KW-0067">ATP-binding</keyword>
<keyword evidence="11" id="KW-1185">Reference proteome</keyword>
<dbReference type="Gene3D" id="2.130.10.10">
    <property type="entry name" value="YVTN repeat-like/Quinoprotein amine dehydrogenase"/>
    <property type="match status" value="1"/>
</dbReference>
<dbReference type="PROSITE" id="PS50011">
    <property type="entry name" value="PROTEIN_KINASE_DOM"/>
    <property type="match status" value="1"/>
</dbReference>
<accession>A0ABU2MJ54</accession>
<name>A0ABU2MJ54_9ACTN</name>
<dbReference type="InterPro" id="IPR002372">
    <property type="entry name" value="PQQ_rpt_dom"/>
</dbReference>
<dbReference type="Pfam" id="PF00069">
    <property type="entry name" value="Pkinase"/>
    <property type="match status" value="1"/>
</dbReference>
<feature type="domain" description="Protein kinase" evidence="9">
    <location>
        <begin position="10"/>
        <end position="280"/>
    </location>
</feature>
<keyword evidence="5" id="KW-0418">Kinase</keyword>
<dbReference type="RefSeq" id="WP_311702753.1">
    <property type="nucleotide sequence ID" value="NZ_JAVREL010000001.1"/>
</dbReference>
<evidence type="ECO:0000313" key="11">
    <source>
        <dbReference type="Proteomes" id="UP001183246"/>
    </source>
</evidence>
<protein>
    <recommendedName>
        <fullName evidence="1">non-specific serine/threonine protein kinase</fullName>
        <ecNumber evidence="1">2.7.11.1</ecNumber>
    </recommendedName>
</protein>
<dbReference type="SUPFAM" id="SSF56112">
    <property type="entry name" value="Protein kinase-like (PK-like)"/>
    <property type="match status" value="1"/>
</dbReference>
<dbReference type="PANTHER" id="PTHR43289:SF6">
    <property type="entry name" value="SERINE_THREONINE-PROTEIN KINASE NEKL-3"/>
    <property type="match status" value="1"/>
</dbReference>
<dbReference type="SMART" id="SM00220">
    <property type="entry name" value="S_TKc"/>
    <property type="match status" value="1"/>
</dbReference>
<dbReference type="Proteomes" id="UP001183246">
    <property type="component" value="Unassembled WGS sequence"/>
</dbReference>
<dbReference type="Gene3D" id="2.40.128.630">
    <property type="match status" value="1"/>
</dbReference>
<evidence type="ECO:0000256" key="8">
    <source>
        <dbReference type="SAM" id="MobiDB-lite"/>
    </source>
</evidence>
<reference evidence="11" key="1">
    <citation type="submission" date="2023-07" db="EMBL/GenBank/DDBJ databases">
        <title>30 novel species of actinomycetes from the DSMZ collection.</title>
        <authorList>
            <person name="Nouioui I."/>
        </authorList>
    </citation>
    <scope>NUCLEOTIDE SEQUENCE [LARGE SCALE GENOMIC DNA]</scope>
    <source>
        <strain evidence="11">DSM 44938</strain>
    </source>
</reference>
<keyword evidence="4 7" id="KW-0547">Nucleotide-binding</keyword>
<dbReference type="InterPro" id="IPR000719">
    <property type="entry name" value="Prot_kinase_dom"/>
</dbReference>
<dbReference type="PROSITE" id="PS00107">
    <property type="entry name" value="PROTEIN_KINASE_ATP"/>
    <property type="match status" value="1"/>
</dbReference>
<evidence type="ECO:0000256" key="2">
    <source>
        <dbReference type="ARBA" id="ARBA00022527"/>
    </source>
</evidence>
<comment type="caution">
    <text evidence="10">The sequence shown here is derived from an EMBL/GenBank/DDBJ whole genome shotgun (WGS) entry which is preliminary data.</text>
</comment>
<proteinExistence type="predicted"/>
<dbReference type="InterPro" id="IPR008271">
    <property type="entry name" value="Ser/Thr_kinase_AS"/>
</dbReference>
<sequence>MNNRLLADRYRLLRPLGHGGMGEVWEAHDESLKRPVAVKVISVLAGGGSRGDEDRARFIREARITAALQHPNIVTVHDLGEAATDEGTTPFLVMELLRGQGLDALIRRGPLHEADVAAWGVQICDALGEAHAGGILHRDIKPANVLITASGTVKVLDFGIARAADPSTAGGRLTHTGFVVGTPPYMAPEQARGRPEPRSDLYALGCVLYEMLTGRLPFNAPDAMGYLTAHLSDEPPAPSTLAPGVSALWDDIIRTLLAKRPEERYGSAAALAATLRHMNNALPATAPHYAPTVRAPGPPPPNGSPSGPPSPRRGPSRRGLLLGGGLLAGAALLGGTGVVLATREPSLGPVVWSRGLGDTGPLDVSRTPAARNSGRCFAAGDAPRLYALDEASGERLWDVSFDSDWARSTIGHPQIEATPDTVFVMTALSDSSGHRVHALDAASGERLWDRAVTSETLCLHRPSGLVIVGGGADMAGVDPRTGENRWTADEDATGVGSVDTVGDLLILHGGVVLAGATGERTWPSDNFPWYTRSSPRGLGRGTGVLGYEQGAEGGTDLVFREPRRGDVVWSIPFQEGFEEDAYREEFQELPELLASGTTVFVPVAGGDRPEPVALDGLTGEVKWAYDGPSRPGVHGRGRGVAGGFLLPTEDGVVCLSAEDGSERWRDANGRTEAVGANGAYAALYRRTSQLLQNDWTRVTIVEVETGNPVWEGEFDATDVSRPVSGDGMVLLLGGDGTLAAARV</sequence>
<feature type="binding site" evidence="7">
    <location>
        <position position="39"/>
    </location>
    <ligand>
        <name>ATP</name>
        <dbReference type="ChEBI" id="CHEBI:30616"/>
    </ligand>
</feature>
<dbReference type="PANTHER" id="PTHR43289">
    <property type="entry name" value="MITOGEN-ACTIVATED PROTEIN KINASE KINASE KINASE 20-RELATED"/>
    <property type="match status" value="1"/>
</dbReference>
<evidence type="ECO:0000259" key="9">
    <source>
        <dbReference type="PROSITE" id="PS50011"/>
    </source>
</evidence>